<geneLocation type="plasmid" evidence="1 2">
    <name>unnamed7</name>
</geneLocation>
<accession>A0A9Q9LYZ6</accession>
<proteinExistence type="predicted"/>
<gene>
    <name evidence="1" type="ORF">K3721_21955</name>
</gene>
<dbReference type="AlphaFoldDB" id="A0A9Q9LYZ6"/>
<keyword evidence="1" id="KW-0614">Plasmid</keyword>
<dbReference type="RefSeq" id="WP_259973171.1">
    <property type="nucleotide sequence ID" value="NZ_CP081077.1"/>
</dbReference>
<sequence>MQDPELEILIERLESQSDLTLADFDGVLHALAFLLPDAVPRDEHAAQRIGTADGAMHVADDAFPDWDVHIRGRAYGKHGRWHCTLRENDARDSDAAIGLGQSPVLGQAILAAVLRLAMILKKD</sequence>
<evidence type="ECO:0000313" key="2">
    <source>
        <dbReference type="Proteomes" id="UP001058713"/>
    </source>
</evidence>
<dbReference type="Proteomes" id="UP001058713">
    <property type="component" value="Plasmid unnamed7"/>
</dbReference>
<dbReference type="KEGG" id="lcae:K3721_21955"/>
<evidence type="ECO:0000313" key="1">
    <source>
        <dbReference type="EMBL" id="UWQ56540.1"/>
    </source>
</evidence>
<organism evidence="1 2">
    <name type="scientific">Leisingera caerulea</name>
    <name type="common">Phaeobacter caeruleus</name>
    <dbReference type="NCBI Taxonomy" id="506591"/>
    <lineage>
        <taxon>Bacteria</taxon>
        <taxon>Pseudomonadati</taxon>
        <taxon>Pseudomonadota</taxon>
        <taxon>Alphaproteobacteria</taxon>
        <taxon>Rhodobacterales</taxon>
        <taxon>Roseobacteraceae</taxon>
        <taxon>Leisingera</taxon>
    </lineage>
</organism>
<reference evidence="1" key="1">
    <citation type="submission" date="2021-08" db="EMBL/GenBank/DDBJ databases">
        <authorList>
            <person name="Nwanade C."/>
            <person name="Wang M."/>
            <person name="Masoudi A."/>
            <person name="Yu Z."/>
            <person name="Liu J."/>
        </authorList>
    </citation>
    <scope>NUCLEOTIDE SEQUENCE</scope>
    <source>
        <strain evidence="1">S122</strain>
        <plasmid evidence="1">unnamed7</plasmid>
    </source>
</reference>
<protein>
    <submittedName>
        <fullName evidence="1">Uncharacterized protein</fullName>
    </submittedName>
</protein>
<dbReference type="EMBL" id="CP081077">
    <property type="protein sequence ID" value="UWQ56540.1"/>
    <property type="molecule type" value="Genomic_DNA"/>
</dbReference>
<name>A0A9Q9LYZ6_LEICA</name>